<comment type="caution">
    <text evidence="1">The sequence shown here is derived from an EMBL/GenBank/DDBJ whole genome shotgun (WGS) entry which is preliminary data.</text>
</comment>
<dbReference type="KEGG" id="tpv:TP05_0007"/>
<dbReference type="EMBL" id="AAGK01000009">
    <property type="protein sequence ID" value="EAN30393.1"/>
    <property type="molecule type" value="Genomic_DNA"/>
</dbReference>
<protein>
    <submittedName>
        <fullName evidence="1">Uncharacterized protein</fullName>
    </submittedName>
</protein>
<reference evidence="1 2" key="1">
    <citation type="journal article" date="2005" name="Science">
        <title>Genome sequence of Theileria parva, a bovine pathogen that transforms lymphocytes.</title>
        <authorList>
            <person name="Gardner M.J."/>
            <person name="Bishop R."/>
            <person name="Shah T."/>
            <person name="de Villiers E.P."/>
            <person name="Carlton J.M."/>
            <person name="Hall N."/>
            <person name="Ren Q."/>
            <person name="Paulsen I.T."/>
            <person name="Pain A."/>
            <person name="Berriman M."/>
            <person name="Wilson R.J.M."/>
            <person name="Sato S."/>
            <person name="Ralph S.A."/>
            <person name="Mann D.J."/>
            <person name="Xiong Z."/>
            <person name="Shallom S.J."/>
            <person name="Weidman J."/>
            <person name="Jiang L."/>
            <person name="Lynn J."/>
            <person name="Weaver B."/>
            <person name="Shoaibi A."/>
            <person name="Domingo A.R."/>
            <person name="Wasawo D."/>
            <person name="Crabtree J."/>
            <person name="Wortman J.R."/>
            <person name="Haas B."/>
            <person name="Angiuoli S.V."/>
            <person name="Creasy T.H."/>
            <person name="Lu C."/>
            <person name="Suh B."/>
            <person name="Silva J.C."/>
            <person name="Utterback T.R."/>
            <person name="Feldblyum T.V."/>
            <person name="Pertea M."/>
            <person name="Allen J."/>
            <person name="Nierman W.C."/>
            <person name="Taracha E.L.N."/>
            <person name="Salzberg S.L."/>
            <person name="White O.R."/>
            <person name="Fitzhugh H.A."/>
            <person name="Morzaria S."/>
            <person name="Venter J.C."/>
            <person name="Fraser C.M."/>
            <person name="Nene V."/>
        </authorList>
    </citation>
    <scope>NUCLEOTIDE SEQUENCE [LARGE SCALE GENOMIC DNA]</scope>
    <source>
        <strain evidence="1 2">Muguga</strain>
    </source>
</reference>
<accession>Q4MYB6</accession>
<dbReference type="AlphaFoldDB" id="Q4MYB6"/>
<keyword evidence="2" id="KW-1185">Reference proteome</keyword>
<proteinExistence type="predicted"/>
<gene>
    <name evidence="1" type="ordered locus">TP05_0007</name>
</gene>
<evidence type="ECO:0000313" key="2">
    <source>
        <dbReference type="Proteomes" id="UP000001949"/>
    </source>
</evidence>
<evidence type="ECO:0000313" key="1">
    <source>
        <dbReference type="EMBL" id="EAN30393.1"/>
    </source>
</evidence>
<dbReference type="InParanoid" id="Q4MYB6"/>
<dbReference type="Proteomes" id="UP000001949">
    <property type="component" value="Unassembled WGS sequence"/>
</dbReference>
<organism evidence="1 2">
    <name type="scientific">Theileria parva</name>
    <name type="common">East coast fever infection agent</name>
    <dbReference type="NCBI Taxonomy" id="5875"/>
    <lineage>
        <taxon>Eukaryota</taxon>
        <taxon>Sar</taxon>
        <taxon>Alveolata</taxon>
        <taxon>Apicomplexa</taxon>
        <taxon>Aconoidasida</taxon>
        <taxon>Piroplasmida</taxon>
        <taxon>Theileriidae</taxon>
        <taxon>Theileria</taxon>
    </lineage>
</organism>
<dbReference type="GeneID" id="3882296"/>
<name>Q4MYB6_THEPA</name>
<sequence length="67" mass="8417">MFYNAIIIHNDKKYSIYYNLKKKLNNKYKKLIRYNRYNKTYNPRQETNVCNKKITIKKNKFYINNNE</sequence>